<comment type="caution">
    <text evidence="7">The sequence shown here is derived from an EMBL/GenBank/DDBJ whole genome shotgun (WGS) entry which is preliminary data.</text>
</comment>
<dbReference type="GO" id="GO:0003677">
    <property type="term" value="F:DNA binding"/>
    <property type="evidence" value="ECO:0007669"/>
    <property type="project" value="UniProtKB-UniRule"/>
</dbReference>
<dbReference type="SUPFAM" id="SSF56349">
    <property type="entry name" value="DNA breaking-rejoining enzymes"/>
    <property type="match status" value="1"/>
</dbReference>
<dbReference type="STRING" id="1157490.EL26_08545"/>
<dbReference type="InterPro" id="IPR050090">
    <property type="entry name" value="Tyrosine_recombinase_XerCD"/>
</dbReference>
<feature type="domain" description="Core-binding (CB)" evidence="6">
    <location>
        <begin position="21"/>
        <end position="124"/>
    </location>
</feature>
<comment type="similarity">
    <text evidence="1">Belongs to the 'phage' integrase family.</text>
</comment>
<dbReference type="InterPro" id="IPR025269">
    <property type="entry name" value="SAM-like_dom"/>
</dbReference>
<name>A0A074MCU0_9BACL</name>
<evidence type="ECO:0000259" key="5">
    <source>
        <dbReference type="PROSITE" id="PS51898"/>
    </source>
</evidence>
<dbReference type="GO" id="GO:0015074">
    <property type="term" value="P:DNA integration"/>
    <property type="evidence" value="ECO:0007669"/>
    <property type="project" value="InterPro"/>
</dbReference>
<dbReference type="PANTHER" id="PTHR30349">
    <property type="entry name" value="PHAGE INTEGRASE-RELATED"/>
    <property type="match status" value="1"/>
</dbReference>
<dbReference type="Proteomes" id="UP000027931">
    <property type="component" value="Unassembled WGS sequence"/>
</dbReference>
<dbReference type="InterPro" id="IPR010998">
    <property type="entry name" value="Integrase_recombinase_N"/>
</dbReference>
<keyword evidence="3" id="KW-0233">DNA recombination</keyword>
<dbReference type="InterPro" id="IPR002104">
    <property type="entry name" value="Integrase_catalytic"/>
</dbReference>
<keyword evidence="8" id="KW-1185">Reference proteome</keyword>
<accession>A0A074MCU0</accession>
<dbReference type="Pfam" id="PF00589">
    <property type="entry name" value="Phage_integrase"/>
    <property type="match status" value="1"/>
</dbReference>
<evidence type="ECO:0000256" key="4">
    <source>
        <dbReference type="PROSITE-ProRule" id="PRU01248"/>
    </source>
</evidence>
<keyword evidence="2 4" id="KW-0238">DNA-binding</keyword>
<reference evidence="7 8" key="1">
    <citation type="journal article" date="2013" name="Int. J. Syst. Evol. Microbiol.">
        <title>Tumebacillus flagellatus sp. nov., an alpha-amylase/pullulanase-producing bacterium isolated from cassava wastewater.</title>
        <authorList>
            <person name="Wang Q."/>
            <person name="Xie N."/>
            <person name="Qin Y."/>
            <person name="Shen N."/>
            <person name="Zhu J."/>
            <person name="Mi H."/>
            <person name="Huang R."/>
        </authorList>
    </citation>
    <scope>NUCLEOTIDE SEQUENCE [LARGE SCALE GENOMIC DNA]</scope>
    <source>
        <strain evidence="7 8">GST4</strain>
    </source>
</reference>
<dbReference type="OrthoDB" id="107900at2"/>
<proteinExistence type="inferred from homology"/>
<evidence type="ECO:0000313" key="8">
    <source>
        <dbReference type="Proteomes" id="UP000027931"/>
    </source>
</evidence>
<dbReference type="InterPro" id="IPR044068">
    <property type="entry name" value="CB"/>
</dbReference>
<dbReference type="EMBL" id="JMIR01000009">
    <property type="protein sequence ID" value="KEO83692.1"/>
    <property type="molecule type" value="Genomic_DNA"/>
</dbReference>
<dbReference type="Gene3D" id="1.10.443.10">
    <property type="entry name" value="Intergrase catalytic core"/>
    <property type="match status" value="1"/>
</dbReference>
<dbReference type="GO" id="GO:0006310">
    <property type="term" value="P:DNA recombination"/>
    <property type="evidence" value="ECO:0007669"/>
    <property type="project" value="UniProtKB-KW"/>
</dbReference>
<dbReference type="eggNOG" id="COG4974">
    <property type="taxonomic scope" value="Bacteria"/>
</dbReference>
<dbReference type="PROSITE" id="PS51898">
    <property type="entry name" value="TYR_RECOMBINASE"/>
    <property type="match status" value="1"/>
</dbReference>
<dbReference type="CDD" id="cd00397">
    <property type="entry name" value="DNA_BRE_C"/>
    <property type="match status" value="1"/>
</dbReference>
<dbReference type="PROSITE" id="PS51900">
    <property type="entry name" value="CB"/>
    <property type="match status" value="1"/>
</dbReference>
<protein>
    <submittedName>
        <fullName evidence="7">Integrase</fullName>
    </submittedName>
</protein>
<evidence type="ECO:0000256" key="3">
    <source>
        <dbReference type="ARBA" id="ARBA00023172"/>
    </source>
</evidence>
<evidence type="ECO:0000256" key="2">
    <source>
        <dbReference type="ARBA" id="ARBA00023125"/>
    </source>
</evidence>
<dbReference type="InterPro" id="IPR011010">
    <property type="entry name" value="DNA_brk_join_enz"/>
</dbReference>
<evidence type="ECO:0000256" key="1">
    <source>
        <dbReference type="ARBA" id="ARBA00008857"/>
    </source>
</evidence>
<dbReference type="RefSeq" id="WP_038086560.1">
    <property type="nucleotide sequence ID" value="NZ_JMIR01000009.1"/>
</dbReference>
<feature type="domain" description="Tyr recombinase" evidence="5">
    <location>
        <begin position="145"/>
        <end position="326"/>
    </location>
</feature>
<sequence>MADKRTGRRPKFERKAEKTPKTLEELFQVFYDAKVSEGVSKRTLETYRENFRFLCDYLDRVELSHYIANVDAELLRRYQSWMLTAKLRFDGHEHKSEKEKTVGLSPVTVNTRTKNLRTMFRFLRTEGLIEVDPWEHVRKVEEPEIEIKVLSIEQLQKLLQAPNQRSYAGFRDFVLMNVLIDGFMRINEAVSLQISDIDFDLEMVSLRAEVTKTKRFRMVPLQKSTMKLLKELINESEEFGSDYVFLTNYGDPLTANQYRHRLKEHAKIAGVSVRVHPHLFRHTAATIFLEQGGEVRHLAKILGHADLRMVMRYTHLSNKSIKSQHERFTPLNVVVGKLQKDRKTMK</sequence>
<dbReference type="Gene3D" id="1.10.150.130">
    <property type="match status" value="1"/>
</dbReference>
<gene>
    <name evidence="7" type="ORF">EL26_08545</name>
</gene>
<dbReference type="PANTHER" id="PTHR30349:SF41">
    <property type="entry name" value="INTEGRASE_RECOMBINASE PROTEIN MJ0367-RELATED"/>
    <property type="match status" value="1"/>
</dbReference>
<dbReference type="AlphaFoldDB" id="A0A074MCU0"/>
<evidence type="ECO:0000259" key="6">
    <source>
        <dbReference type="PROSITE" id="PS51900"/>
    </source>
</evidence>
<dbReference type="Pfam" id="PF13102">
    <property type="entry name" value="Phage_int_SAM_5"/>
    <property type="match status" value="1"/>
</dbReference>
<evidence type="ECO:0000313" key="7">
    <source>
        <dbReference type="EMBL" id="KEO83692.1"/>
    </source>
</evidence>
<organism evidence="7 8">
    <name type="scientific">Tumebacillus flagellatus</name>
    <dbReference type="NCBI Taxonomy" id="1157490"/>
    <lineage>
        <taxon>Bacteria</taxon>
        <taxon>Bacillati</taxon>
        <taxon>Bacillota</taxon>
        <taxon>Bacilli</taxon>
        <taxon>Bacillales</taxon>
        <taxon>Alicyclobacillaceae</taxon>
        <taxon>Tumebacillus</taxon>
    </lineage>
</organism>
<dbReference type="InterPro" id="IPR013762">
    <property type="entry name" value="Integrase-like_cat_sf"/>
</dbReference>